<dbReference type="PRINTS" id="PR00738">
    <property type="entry name" value="GLHYDRLASE20"/>
</dbReference>
<dbReference type="RefSeq" id="WP_377123443.1">
    <property type="nucleotide sequence ID" value="NZ_JBHRSD010000014.1"/>
</dbReference>
<reference evidence="9" key="1">
    <citation type="journal article" date="2019" name="Int. J. Syst. Evol. Microbiol.">
        <title>The Global Catalogue of Microorganisms (GCM) 10K type strain sequencing project: providing services to taxonomists for standard genome sequencing and annotation.</title>
        <authorList>
            <consortium name="The Broad Institute Genomics Platform"/>
            <consortium name="The Broad Institute Genome Sequencing Center for Infectious Disease"/>
            <person name="Wu L."/>
            <person name="Ma J."/>
        </authorList>
    </citation>
    <scope>NUCLEOTIDE SEQUENCE [LARGE SCALE GENOMIC DNA]</scope>
    <source>
        <strain evidence="9">KCTC 42730</strain>
    </source>
</reference>
<evidence type="ECO:0000313" key="8">
    <source>
        <dbReference type="EMBL" id="MFC3032692.1"/>
    </source>
</evidence>
<evidence type="ECO:0000256" key="5">
    <source>
        <dbReference type="SAM" id="SignalP"/>
    </source>
</evidence>
<keyword evidence="3" id="KW-0325">Glycoprotein</keyword>
<evidence type="ECO:0000256" key="2">
    <source>
        <dbReference type="ARBA" id="ARBA00022801"/>
    </source>
</evidence>
<evidence type="ECO:0000259" key="6">
    <source>
        <dbReference type="Pfam" id="PF00728"/>
    </source>
</evidence>
<dbReference type="PANTHER" id="PTHR22600:SF21">
    <property type="entry name" value="BETA-HEXOSAMINIDASE A"/>
    <property type="match status" value="1"/>
</dbReference>
<keyword evidence="4" id="KW-0326">Glycosidase</keyword>
<dbReference type="SUPFAM" id="SSF55545">
    <property type="entry name" value="beta-N-acetylhexosaminidase-like domain"/>
    <property type="match status" value="1"/>
</dbReference>
<name>A0ABV7CJG8_9GAMM</name>
<dbReference type="PANTHER" id="PTHR22600">
    <property type="entry name" value="BETA-HEXOSAMINIDASE"/>
    <property type="match status" value="1"/>
</dbReference>
<dbReference type="InterPro" id="IPR029019">
    <property type="entry name" value="HEX_eukaryotic_N"/>
</dbReference>
<feature type="signal peptide" evidence="5">
    <location>
        <begin position="1"/>
        <end position="27"/>
    </location>
</feature>
<evidence type="ECO:0000256" key="3">
    <source>
        <dbReference type="ARBA" id="ARBA00023180"/>
    </source>
</evidence>
<accession>A0ABV7CJG8</accession>
<dbReference type="InterPro" id="IPR017853">
    <property type="entry name" value="GH"/>
</dbReference>
<dbReference type="EMBL" id="JBHRSD010000014">
    <property type="protein sequence ID" value="MFC3032692.1"/>
    <property type="molecule type" value="Genomic_DNA"/>
</dbReference>
<dbReference type="Gene3D" id="3.30.379.10">
    <property type="entry name" value="Chitobiase/beta-hexosaminidase domain 2-like"/>
    <property type="match status" value="1"/>
</dbReference>
<comment type="caution">
    <text evidence="8">The sequence shown here is derived from an EMBL/GenBank/DDBJ whole genome shotgun (WGS) entry which is preliminary data.</text>
</comment>
<dbReference type="InterPro" id="IPR025705">
    <property type="entry name" value="Beta_hexosaminidase_sua/sub"/>
</dbReference>
<feature type="domain" description="Glycoside hydrolase family 20 catalytic" evidence="6">
    <location>
        <begin position="161"/>
        <end position="416"/>
    </location>
</feature>
<evidence type="ECO:0000256" key="4">
    <source>
        <dbReference type="ARBA" id="ARBA00023295"/>
    </source>
</evidence>
<keyword evidence="9" id="KW-1185">Reference proteome</keyword>
<proteinExistence type="inferred from homology"/>
<dbReference type="InterPro" id="IPR015883">
    <property type="entry name" value="Glyco_hydro_20_cat"/>
</dbReference>
<evidence type="ECO:0000259" key="7">
    <source>
        <dbReference type="Pfam" id="PF14845"/>
    </source>
</evidence>
<evidence type="ECO:0000313" key="9">
    <source>
        <dbReference type="Proteomes" id="UP001595453"/>
    </source>
</evidence>
<dbReference type="SUPFAM" id="SSF51445">
    <property type="entry name" value="(Trans)glycosidases"/>
    <property type="match status" value="1"/>
</dbReference>
<feature type="chain" id="PRO_5047066819" evidence="5">
    <location>
        <begin position="28"/>
        <end position="784"/>
    </location>
</feature>
<evidence type="ECO:0000256" key="1">
    <source>
        <dbReference type="ARBA" id="ARBA00006285"/>
    </source>
</evidence>
<protein>
    <submittedName>
        <fullName evidence="8">Family 20 glycosylhydrolase</fullName>
    </submittedName>
</protein>
<dbReference type="InterPro" id="IPR029018">
    <property type="entry name" value="Hex-like_dom2"/>
</dbReference>
<keyword evidence="2" id="KW-0378">Hydrolase</keyword>
<feature type="domain" description="Glycoside hydrolase family 20 catalytic" evidence="6">
    <location>
        <begin position="548"/>
        <end position="589"/>
    </location>
</feature>
<dbReference type="Proteomes" id="UP001595453">
    <property type="component" value="Unassembled WGS sequence"/>
</dbReference>
<dbReference type="Pfam" id="PF00728">
    <property type="entry name" value="Glyco_hydro_20"/>
    <property type="match status" value="2"/>
</dbReference>
<feature type="domain" description="Beta-hexosaminidase eukaryotic type N-terminal" evidence="7">
    <location>
        <begin position="92"/>
        <end position="140"/>
    </location>
</feature>
<comment type="similarity">
    <text evidence="1">Belongs to the glycosyl hydrolase 20 family.</text>
</comment>
<sequence>MFKTCFANLTSAALLILALLTTTPLFASDYLMPKPYAVNVSTNNVATKAVQLPATLSVQLPQAHQQALLPLLEHSALAKQVTFAWQPQGFLKIDIDTLAPATPSLEQDESYTLTLTAEQLTLKSANQYGMLRGLASLSQLYFQQQHSGFVAEQQLVDKPHYRWRGLLFDSVRHFLPLADVKRTLDGLAAAKFNVFHWHLTDDQGWRIELNSYPKLHQLASDGLYYSQAEIREVVAYAAKLGIRVVPEFDVPGHASAIIKAYPELGSGEPVTEIERHWGVFRPLLDPSNPAVYEFVDQVVAELSGLFPDPYLHIGGDEVEPHDWLNNPKIQAFMAANQLQDAEALHAYFNQRVSTILRKHHKTMIGWDEVLHPMLDKSTLVQSWRGHHSLRAIQQAGFAGLLSSGYYIDQPQWTSYHYRNHPQPLETPIKQADTLLPAAEFTLTRLKGAAVTGKVQLFSYQGQLAAWLAINGKGEFVTTQVQQTERAYVVNVDTWLGPTKLSIGKKPQHNHAEIGNTAYQFAATAIEPLSLSALNTQLSEVAEQVLEGKVIGGEVLGGEATIWSEIITTANLDVRIWPRLFAIGERFWSAPTVQDERDMYRRLAFASDYATQVVGLRHQRQAIQHLAMLAEQASWPAPYSLTALKWLSQFLEPVHYYTLHHQAFLRGEYHQLAPLNRLADGLPVESLTLIQLAYDINDYAKQCKPQQHAAITAQINTWQNQWRQLQGQLANHTEWAALMKTLGAQLAMNSTNVPAIYEHQGVIVRVGELLAQFKAAAQTCRSYLK</sequence>
<keyword evidence="5" id="KW-0732">Signal</keyword>
<dbReference type="Gene3D" id="3.20.20.80">
    <property type="entry name" value="Glycosidases"/>
    <property type="match status" value="1"/>
</dbReference>
<organism evidence="8 9">
    <name type="scientific">Pseudoalteromonas fenneropenaei</name>
    <dbReference type="NCBI Taxonomy" id="1737459"/>
    <lineage>
        <taxon>Bacteria</taxon>
        <taxon>Pseudomonadati</taxon>
        <taxon>Pseudomonadota</taxon>
        <taxon>Gammaproteobacteria</taxon>
        <taxon>Alteromonadales</taxon>
        <taxon>Pseudoalteromonadaceae</taxon>
        <taxon>Pseudoalteromonas</taxon>
    </lineage>
</organism>
<gene>
    <name evidence="8" type="ORF">ACFOEE_09180</name>
</gene>
<dbReference type="Pfam" id="PF14845">
    <property type="entry name" value="Glycohydro_20b2"/>
    <property type="match status" value="1"/>
</dbReference>